<feature type="compositionally biased region" description="Polar residues" evidence="1">
    <location>
        <begin position="79"/>
        <end position="88"/>
    </location>
</feature>
<feature type="non-terminal residue" evidence="2">
    <location>
        <position position="741"/>
    </location>
</feature>
<feature type="compositionally biased region" description="Basic residues" evidence="1">
    <location>
        <begin position="204"/>
        <end position="220"/>
    </location>
</feature>
<feature type="region of interest" description="Disordered" evidence="1">
    <location>
        <begin position="535"/>
        <end position="556"/>
    </location>
</feature>
<organism evidence="2 3">
    <name type="scientific">Dissostichus eleginoides</name>
    <name type="common">Patagonian toothfish</name>
    <name type="synonym">Dissostichus amissus</name>
    <dbReference type="NCBI Taxonomy" id="100907"/>
    <lineage>
        <taxon>Eukaryota</taxon>
        <taxon>Metazoa</taxon>
        <taxon>Chordata</taxon>
        <taxon>Craniata</taxon>
        <taxon>Vertebrata</taxon>
        <taxon>Euteleostomi</taxon>
        <taxon>Actinopterygii</taxon>
        <taxon>Neopterygii</taxon>
        <taxon>Teleostei</taxon>
        <taxon>Neoteleostei</taxon>
        <taxon>Acanthomorphata</taxon>
        <taxon>Eupercaria</taxon>
        <taxon>Perciformes</taxon>
        <taxon>Notothenioidei</taxon>
        <taxon>Nototheniidae</taxon>
        <taxon>Dissostichus</taxon>
    </lineage>
</organism>
<proteinExistence type="predicted"/>
<dbReference type="PANTHER" id="PTHR32061">
    <property type="entry name" value="NMDA RECEPTOR SYNAPTONUCLEAR SIGNALING AND NEURONAL MIGRATION FACTOR"/>
    <property type="match status" value="1"/>
</dbReference>
<evidence type="ECO:0000313" key="3">
    <source>
        <dbReference type="Proteomes" id="UP001228049"/>
    </source>
</evidence>
<dbReference type="GO" id="GO:2001222">
    <property type="term" value="P:regulation of neuron migration"/>
    <property type="evidence" value="ECO:0007669"/>
    <property type="project" value="InterPro"/>
</dbReference>
<dbReference type="InterPro" id="IPR033374">
    <property type="entry name" value="NSMF"/>
</dbReference>
<feature type="non-terminal residue" evidence="2">
    <location>
        <position position="1"/>
    </location>
</feature>
<feature type="region of interest" description="Disordered" evidence="1">
    <location>
        <begin position="72"/>
        <end position="149"/>
    </location>
</feature>
<name>A0AAD9BY06_DISEL</name>
<feature type="compositionally biased region" description="Polar residues" evidence="1">
    <location>
        <begin position="99"/>
        <end position="121"/>
    </location>
</feature>
<reference evidence="2" key="1">
    <citation type="submission" date="2023-04" db="EMBL/GenBank/DDBJ databases">
        <title>Chromosome-level genome of Chaenocephalus aceratus.</title>
        <authorList>
            <person name="Park H."/>
        </authorList>
    </citation>
    <scope>NUCLEOTIDE SEQUENCE</scope>
    <source>
        <strain evidence="2">DE</strain>
        <tissue evidence="2">Muscle</tissue>
    </source>
</reference>
<evidence type="ECO:0000313" key="2">
    <source>
        <dbReference type="EMBL" id="KAK1892020.1"/>
    </source>
</evidence>
<dbReference type="EMBL" id="JASDAP010000013">
    <property type="protein sequence ID" value="KAK1892020.1"/>
    <property type="molecule type" value="Genomic_DNA"/>
</dbReference>
<accession>A0AAD9BY06</accession>
<feature type="region of interest" description="Disordered" evidence="1">
    <location>
        <begin position="271"/>
        <end position="311"/>
    </location>
</feature>
<dbReference type="GO" id="GO:0048168">
    <property type="term" value="P:regulation of neuronal synaptic plasticity"/>
    <property type="evidence" value="ECO:0007669"/>
    <property type="project" value="InterPro"/>
</dbReference>
<feature type="compositionally biased region" description="Basic and acidic residues" evidence="1">
    <location>
        <begin position="273"/>
        <end position="307"/>
    </location>
</feature>
<comment type="caution">
    <text evidence="2">The sequence shown here is derived from an EMBL/GenBank/DDBJ whole genome shotgun (WGS) entry which is preliminary data.</text>
</comment>
<dbReference type="AlphaFoldDB" id="A0AAD9BY06"/>
<dbReference type="Proteomes" id="UP001228049">
    <property type="component" value="Unassembled WGS sequence"/>
</dbReference>
<feature type="compositionally biased region" description="Polar residues" evidence="1">
    <location>
        <begin position="221"/>
        <end position="242"/>
    </location>
</feature>
<keyword evidence="2" id="KW-0675">Receptor</keyword>
<gene>
    <name evidence="2" type="ORF">KUDE01_007097</name>
</gene>
<evidence type="ECO:0000256" key="1">
    <source>
        <dbReference type="SAM" id="MobiDB-lite"/>
    </source>
</evidence>
<protein>
    <submittedName>
        <fullName evidence="2">NMDA receptor synaptonuclear signaling and neuronal migration factor</fullName>
    </submittedName>
</protein>
<feature type="region of interest" description="Disordered" evidence="1">
    <location>
        <begin position="185"/>
        <end position="248"/>
    </location>
</feature>
<sequence>AAPTYIYTLFTLFVYTTHHLYCTPNQLYIYTLLHHLYISTRAFGEYLSNTHPENHNGADHLLSDTFPSQDCESPAVSRLHNNNLTPQSHCLPKAKPNQGGKSSPSAHHQPQVNTLQAQAPSCPSKRRLSTERSLSTEEPPGAKGPQKSVVVKPARVYTITREGGMTLGGRGSEESLELEVLKAPASDNHNPSCTSQPPPATARGSHHSSSYHRSNHHHASQQHGGSASISQPLQSSGSTNNIRDWGMRRGWSRDDTADCVACIRAPCQSQRSLDLDTSPRDGGKSRKKLERMYSEDKASTEDREEHPNSWFPKENMFSFQTATTTMQAARSFKAAFLSAFLPTDYLTEVEEKVRALVQEPDQCLRDFAYDYRALCLKWKPDMTEMDMVRRIMNNCNPSLVSGLRGTCHTVEQLVKVGSMVERDWAAKKEYLAKVNSQKLPEKLRKKPGQRFGDGQDYLPPQHMAMAEAEEPRLLVVPMEVTELHRGGFCVHWQHLHFNAKQPVAAAGQTRNFRKQLRMVGSRRVKVQTYADRRARSFSRSWSDPTPVKPESLHDSRDRTLDEGLDEYADWEEERELERVACEEEDFMPPKIMLISSKVPKAEYVPNIIRRDDPSIIPILYDHEHATFDDILEEIEKKLTAYRKGCKIWNMLIFCQGGPGHLYLLKNKVATFAKVEKEEDMIQFWRRLSRLMSKLNPKPNLVHIMGCYVLGSANGEKLIQTLKRLMRPAVVDFKSPLELSAE</sequence>
<keyword evidence="3" id="KW-1185">Reference proteome</keyword>